<feature type="transmembrane region" description="Helical" evidence="1">
    <location>
        <begin position="243"/>
        <end position="272"/>
    </location>
</feature>
<evidence type="ECO:0000256" key="1">
    <source>
        <dbReference type="SAM" id="Phobius"/>
    </source>
</evidence>
<sequence length="285" mass="30174">MPKTIGNPLSWTAASVGSVFGHAASVADNFGTHDAAHLPDVRQLTVADLKMALRKGISDMAEFRSDVIFACLIYPVIGFVLAAIALKGNMAHLLFPVLSGFALVGPVASVGLYEMSRRHERGEPVSWFVLADLLRSPRFGSILALGLFLLAVFFVWLMAASMIYDATLGPDVPVSIGALLREAVTTTAGWTMTIIGMAVGFVFAAVVLAVSLVSFPLLLDRDVGLAGAVVTSVRVARRSPTTVALWGLIVAVALAVGSIPMLLGLLVVMPVLGHATWHLYRRAVV</sequence>
<feature type="transmembrane region" description="Helical" evidence="1">
    <location>
        <begin position="142"/>
        <end position="164"/>
    </location>
</feature>
<evidence type="ECO:0008006" key="4">
    <source>
        <dbReference type="Google" id="ProtNLM"/>
    </source>
</evidence>
<keyword evidence="1" id="KW-1133">Transmembrane helix</keyword>
<dbReference type="Proteomes" id="UP000248975">
    <property type="component" value="Unassembled WGS sequence"/>
</dbReference>
<organism evidence="2 3">
    <name type="scientific">Cereibacter sphaeroides</name>
    <name type="common">Rhodobacter sphaeroides</name>
    <dbReference type="NCBI Taxonomy" id="1063"/>
    <lineage>
        <taxon>Bacteria</taxon>
        <taxon>Pseudomonadati</taxon>
        <taxon>Pseudomonadota</taxon>
        <taxon>Alphaproteobacteria</taxon>
        <taxon>Rhodobacterales</taxon>
        <taxon>Paracoccaceae</taxon>
        <taxon>Cereibacter</taxon>
    </lineage>
</organism>
<dbReference type="EMBL" id="QFQS01000001">
    <property type="protein sequence ID" value="PZR00013.1"/>
    <property type="molecule type" value="Genomic_DNA"/>
</dbReference>
<feature type="transmembrane region" description="Helical" evidence="1">
    <location>
        <begin position="194"/>
        <end position="219"/>
    </location>
</feature>
<dbReference type="InterPro" id="IPR018692">
    <property type="entry name" value="DUF2189"/>
</dbReference>
<keyword evidence="1" id="KW-0812">Transmembrane</keyword>
<proteinExistence type="predicted"/>
<feature type="transmembrane region" description="Helical" evidence="1">
    <location>
        <begin position="92"/>
        <end position="113"/>
    </location>
</feature>
<accession>A0A2W5SGS2</accession>
<comment type="caution">
    <text evidence="2">The sequence shown here is derived from an EMBL/GenBank/DDBJ whole genome shotgun (WGS) entry which is preliminary data.</text>
</comment>
<name>A0A2W5SGS2_CERSP</name>
<feature type="transmembrane region" description="Helical" evidence="1">
    <location>
        <begin position="67"/>
        <end position="86"/>
    </location>
</feature>
<keyword evidence="1" id="KW-0472">Membrane</keyword>
<protein>
    <recommendedName>
        <fullName evidence="4">DUF2189 domain-containing protein</fullName>
    </recommendedName>
</protein>
<gene>
    <name evidence="2" type="ORF">DI533_05165</name>
</gene>
<dbReference type="Pfam" id="PF09955">
    <property type="entry name" value="DUF2189"/>
    <property type="match status" value="1"/>
</dbReference>
<evidence type="ECO:0000313" key="2">
    <source>
        <dbReference type="EMBL" id="PZR00013.1"/>
    </source>
</evidence>
<reference evidence="2 3" key="1">
    <citation type="submission" date="2017-08" db="EMBL/GenBank/DDBJ databases">
        <title>Infants hospitalized years apart are colonized by the same room-sourced microbial strains.</title>
        <authorList>
            <person name="Brooks B."/>
            <person name="Olm M.R."/>
            <person name="Firek B.A."/>
            <person name="Baker R."/>
            <person name="Thomas B.C."/>
            <person name="Morowitz M.J."/>
            <person name="Banfield J.F."/>
        </authorList>
    </citation>
    <scope>NUCLEOTIDE SEQUENCE [LARGE SCALE GENOMIC DNA]</scope>
    <source>
        <strain evidence="2">S2_003_000_R2_11</strain>
    </source>
</reference>
<dbReference type="AlphaFoldDB" id="A0A2W5SGS2"/>
<evidence type="ECO:0000313" key="3">
    <source>
        <dbReference type="Proteomes" id="UP000248975"/>
    </source>
</evidence>